<dbReference type="InterPro" id="IPR033116">
    <property type="entry name" value="TRYPSIN_SER"/>
</dbReference>
<evidence type="ECO:0000256" key="1">
    <source>
        <dbReference type="ARBA" id="ARBA00004613"/>
    </source>
</evidence>
<comment type="caution">
    <text evidence="8">The sequence shown here is derived from an EMBL/GenBank/DDBJ whole genome shotgun (WGS) entry which is preliminary data.</text>
</comment>
<evidence type="ECO:0000256" key="5">
    <source>
        <dbReference type="ARBA" id="ARBA00022825"/>
    </source>
</evidence>
<keyword evidence="6" id="KW-1015">Disulfide bond</keyword>
<dbReference type="InterPro" id="IPR001254">
    <property type="entry name" value="Trypsin_dom"/>
</dbReference>
<sequence length="186" mass="20123">MRVIAGTSIRGDGQFFQLKSYIVHPDYAIRSPFDADIGLVELLQPLTWSDAVQPAPINAFGNELPDDSAVQVVGWGDTVGETMGENYADILQEVTLYTVSNAECKKAYEDEDIVTENMLCAGSRGVGDVDACEGDSGGPMYFRNQNDIDILVGVVSFGPYPCANPLKPGGFTKVSAYTDWILRNAV</sequence>
<feature type="domain" description="Peptidase S1" evidence="7">
    <location>
        <begin position="1"/>
        <end position="186"/>
    </location>
</feature>
<organism evidence="8 9">
    <name type="scientific">Plutella xylostella</name>
    <name type="common">Diamondback moth</name>
    <name type="synonym">Plutella maculipennis</name>
    <dbReference type="NCBI Taxonomy" id="51655"/>
    <lineage>
        <taxon>Eukaryota</taxon>
        <taxon>Metazoa</taxon>
        <taxon>Ecdysozoa</taxon>
        <taxon>Arthropoda</taxon>
        <taxon>Hexapoda</taxon>
        <taxon>Insecta</taxon>
        <taxon>Pterygota</taxon>
        <taxon>Neoptera</taxon>
        <taxon>Endopterygota</taxon>
        <taxon>Lepidoptera</taxon>
        <taxon>Glossata</taxon>
        <taxon>Ditrysia</taxon>
        <taxon>Yponomeutoidea</taxon>
        <taxon>Plutellidae</taxon>
        <taxon>Plutella</taxon>
    </lineage>
</organism>
<evidence type="ECO:0000256" key="4">
    <source>
        <dbReference type="ARBA" id="ARBA00022801"/>
    </source>
</evidence>
<evidence type="ECO:0000256" key="2">
    <source>
        <dbReference type="ARBA" id="ARBA00022525"/>
    </source>
</evidence>
<dbReference type="InterPro" id="IPR001314">
    <property type="entry name" value="Peptidase_S1A"/>
</dbReference>
<dbReference type="PRINTS" id="PR00722">
    <property type="entry name" value="CHYMOTRYPSIN"/>
</dbReference>
<protein>
    <recommendedName>
        <fullName evidence="7">Peptidase S1 domain-containing protein</fullName>
    </recommendedName>
</protein>
<reference evidence="8 9" key="1">
    <citation type="submission" date="2021-06" db="EMBL/GenBank/DDBJ databases">
        <title>A haploid diamondback moth (Plutella xylostella L.) genome assembly resolves 31 chromosomes and identifies a diamide resistance mutation.</title>
        <authorList>
            <person name="Ward C.M."/>
            <person name="Perry K.D."/>
            <person name="Baker G."/>
            <person name="Powis K."/>
            <person name="Heckel D.G."/>
            <person name="Baxter S.W."/>
        </authorList>
    </citation>
    <scope>NUCLEOTIDE SEQUENCE [LARGE SCALE GENOMIC DNA]</scope>
    <source>
        <strain evidence="8 9">LV</strain>
        <tissue evidence="8">Single pupa</tissue>
    </source>
</reference>
<proteinExistence type="predicted"/>
<dbReference type="PANTHER" id="PTHR24264">
    <property type="entry name" value="TRYPSIN-RELATED"/>
    <property type="match status" value="1"/>
</dbReference>
<comment type="subcellular location">
    <subcellularLocation>
        <location evidence="1">Secreted</location>
    </subcellularLocation>
</comment>
<dbReference type="SMART" id="SM00020">
    <property type="entry name" value="Tryp_SPc"/>
    <property type="match status" value="1"/>
</dbReference>
<dbReference type="CDD" id="cd00190">
    <property type="entry name" value="Tryp_SPc"/>
    <property type="match status" value="1"/>
</dbReference>
<dbReference type="PANTHER" id="PTHR24264:SF65">
    <property type="entry name" value="SRCR DOMAIN-CONTAINING PROTEIN"/>
    <property type="match status" value="1"/>
</dbReference>
<keyword evidence="3" id="KW-0645">Protease</keyword>
<evidence type="ECO:0000313" key="8">
    <source>
        <dbReference type="EMBL" id="KAG7295272.1"/>
    </source>
</evidence>
<dbReference type="InterPro" id="IPR050127">
    <property type="entry name" value="Serine_Proteases_S1"/>
</dbReference>
<accession>A0ABQ7PQM7</accession>
<dbReference type="PROSITE" id="PS50240">
    <property type="entry name" value="TRYPSIN_DOM"/>
    <property type="match status" value="1"/>
</dbReference>
<dbReference type="Proteomes" id="UP000823941">
    <property type="component" value="Chromosome 31"/>
</dbReference>
<dbReference type="InterPro" id="IPR009003">
    <property type="entry name" value="Peptidase_S1_PA"/>
</dbReference>
<keyword evidence="5" id="KW-0720">Serine protease</keyword>
<dbReference type="Gene3D" id="2.40.10.10">
    <property type="entry name" value="Trypsin-like serine proteases"/>
    <property type="match status" value="1"/>
</dbReference>
<dbReference type="PROSITE" id="PS00135">
    <property type="entry name" value="TRYPSIN_SER"/>
    <property type="match status" value="1"/>
</dbReference>
<dbReference type="InterPro" id="IPR043504">
    <property type="entry name" value="Peptidase_S1_PA_chymotrypsin"/>
</dbReference>
<dbReference type="EMBL" id="JAHIBW010000031">
    <property type="protein sequence ID" value="KAG7295272.1"/>
    <property type="molecule type" value="Genomic_DNA"/>
</dbReference>
<keyword evidence="2" id="KW-0964">Secreted</keyword>
<dbReference type="Pfam" id="PF00089">
    <property type="entry name" value="Trypsin"/>
    <property type="match status" value="1"/>
</dbReference>
<dbReference type="SUPFAM" id="SSF50494">
    <property type="entry name" value="Trypsin-like serine proteases"/>
    <property type="match status" value="1"/>
</dbReference>
<evidence type="ECO:0000313" key="9">
    <source>
        <dbReference type="Proteomes" id="UP000823941"/>
    </source>
</evidence>
<gene>
    <name evidence="8" type="ORF">JYU34_022275</name>
</gene>
<evidence type="ECO:0000259" key="7">
    <source>
        <dbReference type="PROSITE" id="PS50240"/>
    </source>
</evidence>
<keyword evidence="4" id="KW-0378">Hydrolase</keyword>
<name>A0ABQ7PQM7_PLUXY</name>
<evidence type="ECO:0000256" key="3">
    <source>
        <dbReference type="ARBA" id="ARBA00022670"/>
    </source>
</evidence>
<evidence type="ECO:0000256" key="6">
    <source>
        <dbReference type="ARBA" id="ARBA00023157"/>
    </source>
</evidence>
<keyword evidence="9" id="KW-1185">Reference proteome</keyword>